<reference evidence="3" key="1">
    <citation type="submission" date="2021-06" db="EMBL/GenBank/DDBJ databases">
        <authorList>
            <consortium name="DOE Joint Genome Institute"/>
            <person name="Mondo S.J."/>
            <person name="Amses K.R."/>
            <person name="Simmons D.R."/>
            <person name="Longcore J.E."/>
            <person name="Seto K."/>
            <person name="Alves G.H."/>
            <person name="Bonds A.E."/>
            <person name="Quandt C.A."/>
            <person name="Davis W.J."/>
            <person name="Chang Y."/>
            <person name="Letcher P.M."/>
            <person name="Powell M.J."/>
            <person name="Kuo A."/>
            <person name="Labutti K."/>
            <person name="Pangilinan J."/>
            <person name="Andreopoulos W."/>
            <person name="Tritt A."/>
            <person name="Riley R."/>
            <person name="Hundley H."/>
            <person name="Johnson J."/>
            <person name="Lipzen A."/>
            <person name="Barry K."/>
            <person name="Berbee M.L."/>
            <person name="Buchler N.E."/>
            <person name="Grigoriev I.V."/>
            <person name="Spatafora J.W."/>
            <person name="Stajich J.E."/>
            <person name="James T.Y."/>
        </authorList>
    </citation>
    <scope>NUCLEOTIDE SEQUENCE</scope>
    <source>
        <strain evidence="3">AG</strain>
    </source>
</reference>
<feature type="compositionally biased region" description="Basic and acidic residues" evidence="1">
    <location>
        <begin position="516"/>
        <end position="530"/>
    </location>
</feature>
<name>A0AAD5ECK2_UMBRA</name>
<feature type="region of interest" description="Disordered" evidence="1">
    <location>
        <begin position="476"/>
        <end position="530"/>
    </location>
</feature>
<dbReference type="Proteomes" id="UP001206595">
    <property type="component" value="Unassembled WGS sequence"/>
</dbReference>
<keyword evidence="4" id="KW-1185">Reference proteome</keyword>
<feature type="transmembrane region" description="Helical" evidence="2">
    <location>
        <begin position="64"/>
        <end position="86"/>
    </location>
</feature>
<dbReference type="EMBL" id="MU620912">
    <property type="protein sequence ID" value="KAI8580460.1"/>
    <property type="molecule type" value="Genomic_DNA"/>
</dbReference>
<protein>
    <recommendedName>
        <fullName evidence="5">G-protein coupled receptors family 1 profile domain-containing protein</fullName>
    </recommendedName>
</protein>
<keyword evidence="2" id="KW-0472">Membrane</keyword>
<proteinExistence type="predicted"/>
<feature type="transmembrane region" description="Helical" evidence="2">
    <location>
        <begin position="140"/>
        <end position="161"/>
    </location>
</feature>
<reference evidence="3" key="2">
    <citation type="journal article" date="2022" name="Proc. Natl. Acad. Sci. U.S.A.">
        <title>Diploid-dominant life cycles characterize the early evolution of Fungi.</title>
        <authorList>
            <person name="Amses K.R."/>
            <person name="Simmons D.R."/>
            <person name="Longcore J.E."/>
            <person name="Mondo S.J."/>
            <person name="Seto K."/>
            <person name="Jeronimo G.H."/>
            <person name="Bonds A.E."/>
            <person name="Quandt C.A."/>
            <person name="Davis W.J."/>
            <person name="Chang Y."/>
            <person name="Federici B.A."/>
            <person name="Kuo A."/>
            <person name="LaButti K."/>
            <person name="Pangilinan J."/>
            <person name="Andreopoulos W."/>
            <person name="Tritt A."/>
            <person name="Riley R."/>
            <person name="Hundley H."/>
            <person name="Johnson J."/>
            <person name="Lipzen A."/>
            <person name="Barry K."/>
            <person name="Lang B.F."/>
            <person name="Cuomo C.A."/>
            <person name="Buchler N.E."/>
            <person name="Grigoriev I.V."/>
            <person name="Spatafora J.W."/>
            <person name="Stajich J.E."/>
            <person name="James T.Y."/>
        </authorList>
    </citation>
    <scope>NUCLEOTIDE SEQUENCE</scope>
    <source>
        <strain evidence="3">AG</strain>
    </source>
</reference>
<dbReference type="GeneID" id="75913720"/>
<keyword evidence="2" id="KW-0812">Transmembrane</keyword>
<keyword evidence="2" id="KW-1133">Transmembrane helix</keyword>
<sequence length="530" mass="58227">MTTNLLLPSSTSPGYFPSIRALSPIGSEILTIGGSLISFANVLASVSVVYVCLVHPRTDRISHLCTAVAELLLGVLTIASLVYSMMYDVLIPQAPCTAFGFLVHFTVSIDIVSAMCLVIVTWLKVNHSYRSKTGVYDWKLWATVMSIPLILCCVTVGMGGYGQDIYWCHTQPTTTGATVGLGSLIAINYLALGLVTYFHLSSISKQHQISNLSYTVGMGDMRKYQRRPSSIVEPINILTPHLPLTPNTSLYPPASAIGFELHSPALVSANVTQPVHRPKNNLNAYIFVHFLQHTSTTVYCICCLSNYQPWWVYFIFIAGFHLGGIGKVVLFHRGRDRRPVGSRTTRALDNPPTIRYPTTLSMGLDNNPEFRRPAPSWQGAGHNNLSDMWQSSSTLATNNSPLHSLSTDDHPPTIHHINTATPSITNNPSATRQSLYPETTAYVFRHASASFGTSTDSSGSATNSVLASRRNMEVPPLHLSKGSRNNLNHQAQDASPEGEYDDDDDFEEDFEEDVDIEAHPVRAERVSLHP</sequence>
<evidence type="ECO:0000313" key="4">
    <source>
        <dbReference type="Proteomes" id="UP001206595"/>
    </source>
</evidence>
<dbReference type="AlphaFoldDB" id="A0AAD5ECK2"/>
<comment type="caution">
    <text evidence="3">The sequence shown here is derived from an EMBL/GenBank/DDBJ whole genome shotgun (WGS) entry which is preliminary data.</text>
</comment>
<feature type="transmembrane region" description="Helical" evidence="2">
    <location>
        <begin position="29"/>
        <end position="52"/>
    </location>
</feature>
<evidence type="ECO:0008006" key="5">
    <source>
        <dbReference type="Google" id="ProtNLM"/>
    </source>
</evidence>
<accession>A0AAD5ECK2</accession>
<feature type="transmembrane region" description="Helical" evidence="2">
    <location>
        <begin position="313"/>
        <end position="330"/>
    </location>
</feature>
<gene>
    <name evidence="3" type="ORF">K450DRAFT_237142</name>
</gene>
<feature type="compositionally biased region" description="Acidic residues" evidence="1">
    <location>
        <begin position="496"/>
        <end position="515"/>
    </location>
</feature>
<organism evidence="3 4">
    <name type="scientific">Umbelopsis ramanniana AG</name>
    <dbReference type="NCBI Taxonomy" id="1314678"/>
    <lineage>
        <taxon>Eukaryota</taxon>
        <taxon>Fungi</taxon>
        <taxon>Fungi incertae sedis</taxon>
        <taxon>Mucoromycota</taxon>
        <taxon>Mucoromycotina</taxon>
        <taxon>Umbelopsidomycetes</taxon>
        <taxon>Umbelopsidales</taxon>
        <taxon>Umbelopsidaceae</taxon>
        <taxon>Umbelopsis</taxon>
    </lineage>
</organism>
<dbReference type="RefSeq" id="XP_051445464.1">
    <property type="nucleotide sequence ID" value="XM_051588375.1"/>
</dbReference>
<feature type="compositionally biased region" description="Polar residues" evidence="1">
    <location>
        <begin position="482"/>
        <end position="493"/>
    </location>
</feature>
<feature type="transmembrane region" description="Helical" evidence="2">
    <location>
        <begin position="98"/>
        <end position="120"/>
    </location>
</feature>
<feature type="transmembrane region" description="Helical" evidence="2">
    <location>
        <begin position="181"/>
        <end position="200"/>
    </location>
</feature>
<evidence type="ECO:0000256" key="2">
    <source>
        <dbReference type="SAM" id="Phobius"/>
    </source>
</evidence>
<evidence type="ECO:0000256" key="1">
    <source>
        <dbReference type="SAM" id="MobiDB-lite"/>
    </source>
</evidence>
<evidence type="ECO:0000313" key="3">
    <source>
        <dbReference type="EMBL" id="KAI8580460.1"/>
    </source>
</evidence>